<evidence type="ECO:0000313" key="3">
    <source>
        <dbReference type="Proteomes" id="UP000179018"/>
    </source>
</evidence>
<comment type="caution">
    <text evidence="2">The sequence shown here is derived from an EMBL/GenBank/DDBJ whole genome shotgun (WGS) entry which is preliminary data.</text>
</comment>
<dbReference type="EMBL" id="MGHC01000015">
    <property type="protein sequence ID" value="OGM59820.1"/>
    <property type="molecule type" value="Genomic_DNA"/>
</dbReference>
<sequence length="88" mass="8933">MTEDNDGSSVPETSSGAGNTTGGGPQPEQQAGRLEIGGQPVGLTAKGQNAFEVARTRGVGDNLSPQDVKSLGRSTAAARRIAKLLRGQ</sequence>
<reference evidence="2 3" key="1">
    <citation type="journal article" date="2016" name="Nat. Commun.">
        <title>Thousands of microbial genomes shed light on interconnected biogeochemical processes in an aquifer system.</title>
        <authorList>
            <person name="Anantharaman K."/>
            <person name="Brown C.T."/>
            <person name="Hug L.A."/>
            <person name="Sharon I."/>
            <person name="Castelle C.J."/>
            <person name="Probst A.J."/>
            <person name="Thomas B.C."/>
            <person name="Singh A."/>
            <person name="Wilkins M.J."/>
            <person name="Karaoz U."/>
            <person name="Brodie E.L."/>
            <person name="Williams K.H."/>
            <person name="Hubbard S.S."/>
            <person name="Banfield J.F."/>
        </authorList>
    </citation>
    <scope>NUCLEOTIDE SEQUENCE [LARGE SCALE GENOMIC DNA]</scope>
</reference>
<gene>
    <name evidence="2" type="ORF">A3A75_03710</name>
</gene>
<protein>
    <submittedName>
        <fullName evidence="2">Uncharacterized protein</fullName>
    </submittedName>
</protein>
<evidence type="ECO:0000313" key="2">
    <source>
        <dbReference type="EMBL" id="OGM59820.1"/>
    </source>
</evidence>
<proteinExistence type="predicted"/>
<accession>A0A1F8B7A6</accession>
<organism evidence="2 3">
    <name type="scientific">Candidatus Woesebacteria bacterium RIFCSPLOWO2_01_FULL_39_10</name>
    <dbReference type="NCBI Taxonomy" id="1802516"/>
    <lineage>
        <taxon>Bacteria</taxon>
        <taxon>Candidatus Woeseibacteriota</taxon>
    </lineage>
</organism>
<feature type="region of interest" description="Disordered" evidence="1">
    <location>
        <begin position="1"/>
        <end position="76"/>
    </location>
</feature>
<name>A0A1F8B7A6_9BACT</name>
<dbReference type="STRING" id="1802516.A3A75_03710"/>
<dbReference type="Proteomes" id="UP000179018">
    <property type="component" value="Unassembled WGS sequence"/>
</dbReference>
<evidence type="ECO:0000256" key="1">
    <source>
        <dbReference type="SAM" id="MobiDB-lite"/>
    </source>
</evidence>
<dbReference type="AlphaFoldDB" id="A0A1F8B7A6"/>